<name>A0A2M4D189_ANODA</name>
<keyword evidence="1" id="KW-0472">Membrane</keyword>
<sequence length="796" mass="86159">MAYLRILVATILAVGIAIALPAVENAATARLTLEVGHRAGQIAALLVRTVPAVIRTVADRRRRCAVAIATLERTGPAVPCRAAVRFVRRILTVRFAVAPPEPRYALLVRTAAPVLPGRTVGDAGLLVPRQVELVRASAPVARCTLLHVTLDIQVGRLERWCQQAKMRTAPIPGTARIGVRDLAQRVANVDIVRTVRRVPDHRVVRPGELVRPQDRLQVPVGPVQAVVEDGERKHVRYARTGQHDVPVATLQIGERDVIEMRIRPVDPIGEVVDRQCVRPGDVVLPREDAGKVGPIHAHLGDVRLQVPGGEVQVPDARVYDDRARIHDAAAQRLAPRPIQLRHIQVLRVPIEPVQLPADPVDRDTLETVRVMLDHRFLLDPHIVHQRTEARAEDGFRRHVAEVHLLPLHVEVDRDHVHQVLVDQVVLVAVDRHVAHVVLVAEDEPRFRPVLALARVLVILPLVVPLVALAVIAARCVGAVLRAHARCFDALVNVRAGLAILQQFVALVAVTVVAGERVNALVAAPVNLDLGTLVDVAVQRFVRLVRTVRYLVADELIVDALAAGAGKLAVRAGRVLLPAPDLVRMVTAVILAVAPVLVPDALEVLAGELLRCARLVLAVAALALVRTVPAVIIVIAHPAPIDAAPVGTRKLIVGARLGRWAVVPRRVLIRTVHTVRITVADPLARYTLCPCPRLVLVARKLRIVVALPIVTLMPPILVATVQTIVVTIADVDPRYAVPIVARKQITEAGPALRFAVLGRFVRPIPAIVIAVAVPGGRYAPMVRTPEAVLRAGALGAV</sequence>
<reference evidence="3" key="1">
    <citation type="submission" date="2018-01" db="EMBL/GenBank/DDBJ databases">
        <title>An insight into the sialome of Amazonian anophelines.</title>
        <authorList>
            <person name="Ribeiro J.M."/>
            <person name="Scarpassa V."/>
            <person name="Calvo E."/>
        </authorList>
    </citation>
    <scope>NUCLEOTIDE SEQUENCE</scope>
</reference>
<organism evidence="3">
    <name type="scientific">Anopheles darlingi</name>
    <name type="common">Mosquito</name>
    <dbReference type="NCBI Taxonomy" id="43151"/>
    <lineage>
        <taxon>Eukaryota</taxon>
        <taxon>Metazoa</taxon>
        <taxon>Ecdysozoa</taxon>
        <taxon>Arthropoda</taxon>
        <taxon>Hexapoda</taxon>
        <taxon>Insecta</taxon>
        <taxon>Pterygota</taxon>
        <taxon>Neoptera</taxon>
        <taxon>Endopterygota</taxon>
        <taxon>Diptera</taxon>
        <taxon>Nematocera</taxon>
        <taxon>Culicoidea</taxon>
        <taxon>Culicidae</taxon>
        <taxon>Anophelinae</taxon>
        <taxon>Anopheles</taxon>
    </lineage>
</organism>
<evidence type="ECO:0000256" key="1">
    <source>
        <dbReference type="SAM" id="Phobius"/>
    </source>
</evidence>
<feature type="signal peptide" evidence="2">
    <location>
        <begin position="1"/>
        <end position="19"/>
    </location>
</feature>
<feature type="chain" id="PRO_5014733930" description="Secreted protein" evidence="2">
    <location>
        <begin position="20"/>
        <end position="796"/>
    </location>
</feature>
<evidence type="ECO:0008006" key="4">
    <source>
        <dbReference type="Google" id="ProtNLM"/>
    </source>
</evidence>
<protein>
    <recommendedName>
        <fullName evidence="4">Secreted protein</fullName>
    </recommendedName>
</protein>
<feature type="transmembrane region" description="Helical" evidence="1">
    <location>
        <begin position="455"/>
        <end position="480"/>
    </location>
</feature>
<feature type="transmembrane region" description="Helical" evidence="1">
    <location>
        <begin position="492"/>
        <end position="513"/>
    </location>
</feature>
<feature type="transmembrane region" description="Helical" evidence="1">
    <location>
        <begin position="613"/>
        <end position="635"/>
    </location>
</feature>
<keyword evidence="1" id="KW-1133">Transmembrane helix</keyword>
<keyword evidence="1" id="KW-0812">Transmembrane</keyword>
<proteinExistence type="predicted"/>
<evidence type="ECO:0000256" key="2">
    <source>
        <dbReference type="SAM" id="SignalP"/>
    </source>
</evidence>
<accession>A0A2M4D189</accession>
<dbReference type="AlphaFoldDB" id="A0A2M4D189"/>
<dbReference type="EMBL" id="GGFL01007176">
    <property type="protein sequence ID" value="MBW71354.1"/>
    <property type="molecule type" value="Transcribed_RNA"/>
</dbReference>
<evidence type="ECO:0000313" key="3">
    <source>
        <dbReference type="EMBL" id="MBW71354.1"/>
    </source>
</evidence>
<feature type="transmembrane region" description="Helical" evidence="1">
    <location>
        <begin position="581"/>
        <end position="601"/>
    </location>
</feature>
<keyword evidence="2" id="KW-0732">Signal</keyword>